<evidence type="ECO:0000259" key="4">
    <source>
        <dbReference type="Pfam" id="PF01464"/>
    </source>
</evidence>
<dbReference type="SUPFAM" id="SSF48435">
    <property type="entry name" value="Bacterial muramidases"/>
    <property type="match status" value="1"/>
</dbReference>
<accession>A0ABW1XNI3</accession>
<sequence length="637" mass="73602">MPLRSLLPIMLYCLFALPARADIDEQRQAFEQAMELSAYPNSPKLHSLLLQLKDYPLTPYIEQAILLDAPYLANRDRIDRFLATYADTPLAPPLRQKWLTYLKRQKQDALFLTYFNHSSDTELYCHALNIRWQQGEQDTVLALVDELWLTGDSLPKSCDPVLTHWKKAGRLNETRVYERLVLAADGGNHTLIPYLKKSLPADKQYLADLWYAVRRSPDKVSKTSRFPNKYPEQETEILTYGLTRLAWRDRDLAIKSWQQLKDKFPFTDAQQQEISQRFAIALTLANHDKAGEWLARANQDYSDSDILHWHLTHLIRQQQWSKVVALLEAAGAHHQEDLSANYWLARSYELLDAPEQATEGYQQLAAKRHYYGFLASGRINTSPTLADAPLQYDATQLAQIANLPATQRAYELLQLGRYTQARREWLTMLNRLNEEQKIMAAVIADSWNWHDQAIHTFSKAGYMDDVKRRFPLAYKEQLLSSAEQNQVEPAWAFAIARRESSFMQDANSGVGARGLMQLMPGTARYIAKQKISLSSLYDPQTNVQYGTQYMKYLMDKLENNQVLATAAYNAGWRRVKQWLPEGQTMPADIWVETIPYKETREYVKAVMAYKQIYLRLLGKDQNLFSELANMEIQPADD</sequence>
<dbReference type="Gene3D" id="1.25.20.10">
    <property type="entry name" value="Bacterial muramidases"/>
    <property type="match status" value="1"/>
</dbReference>
<reference evidence="7" key="1">
    <citation type="journal article" date="2019" name="Int. J. Syst. Evol. Microbiol.">
        <title>The Global Catalogue of Microorganisms (GCM) 10K type strain sequencing project: providing services to taxonomists for standard genome sequencing and annotation.</title>
        <authorList>
            <consortium name="The Broad Institute Genomics Platform"/>
            <consortium name="The Broad Institute Genome Sequencing Center for Infectious Disease"/>
            <person name="Wu L."/>
            <person name="Ma J."/>
        </authorList>
    </citation>
    <scope>NUCLEOTIDE SEQUENCE [LARGE SCALE GENOMIC DNA]</scope>
    <source>
        <strain evidence="7">CGMCC 1.16031</strain>
    </source>
</reference>
<evidence type="ECO:0000313" key="7">
    <source>
        <dbReference type="Proteomes" id="UP001596364"/>
    </source>
</evidence>
<dbReference type="InterPro" id="IPR008258">
    <property type="entry name" value="Transglycosylase_SLT_dom_1"/>
</dbReference>
<feature type="signal peptide" evidence="3">
    <location>
        <begin position="1"/>
        <end position="21"/>
    </location>
</feature>
<dbReference type="Pfam" id="PF14718">
    <property type="entry name" value="SLT_L"/>
    <property type="match status" value="1"/>
</dbReference>
<organism evidence="6 7">
    <name type="scientific">Pseudobowmanella zhangzhouensis</name>
    <dbReference type="NCBI Taxonomy" id="1537679"/>
    <lineage>
        <taxon>Bacteria</taxon>
        <taxon>Pseudomonadati</taxon>
        <taxon>Pseudomonadota</taxon>
        <taxon>Gammaproteobacteria</taxon>
        <taxon>Alteromonadales</taxon>
        <taxon>Alteromonadaceae</taxon>
    </lineage>
</organism>
<evidence type="ECO:0000256" key="1">
    <source>
        <dbReference type="ARBA" id="ARBA00007734"/>
    </source>
</evidence>
<dbReference type="InterPro" id="IPR012289">
    <property type="entry name" value="Lytic_TGlycosylase_superhlx_L"/>
</dbReference>
<feature type="chain" id="PRO_5047382832" evidence="3">
    <location>
        <begin position="22"/>
        <end position="637"/>
    </location>
</feature>
<dbReference type="SUPFAM" id="SSF53955">
    <property type="entry name" value="Lysozyme-like"/>
    <property type="match status" value="1"/>
</dbReference>
<dbReference type="InterPro" id="IPR023346">
    <property type="entry name" value="Lysozyme-like_dom_sf"/>
</dbReference>
<evidence type="ECO:0000313" key="6">
    <source>
        <dbReference type="EMBL" id="MFC6441351.1"/>
    </source>
</evidence>
<dbReference type="Gene3D" id="1.10.1240.20">
    <property type="entry name" value="Lytic transglycosylase, superhelical linker domain"/>
    <property type="match status" value="1"/>
</dbReference>
<dbReference type="Pfam" id="PF00760">
    <property type="entry name" value="Cucumo_coat"/>
    <property type="match status" value="1"/>
</dbReference>
<proteinExistence type="inferred from homology"/>
<comment type="similarity">
    <text evidence="1">Belongs to the transglycosylase Slt family.</text>
</comment>
<keyword evidence="2 3" id="KW-0732">Signal</keyword>
<dbReference type="RefSeq" id="WP_131257885.1">
    <property type="nucleotide sequence ID" value="NZ_JBHSUS010000001.1"/>
</dbReference>
<comment type="caution">
    <text evidence="6">The sequence shown here is derived from an EMBL/GenBank/DDBJ whole genome shotgun (WGS) entry which is preliminary data.</text>
</comment>
<feature type="domain" description="Transglycosylase SLT" evidence="4">
    <location>
        <begin position="482"/>
        <end position="582"/>
    </location>
</feature>
<dbReference type="PANTHER" id="PTHR37423:SF5">
    <property type="entry name" value="SOLUBLE LYTIC MUREIN TRANSGLYCOSYLASE"/>
    <property type="match status" value="1"/>
</dbReference>
<dbReference type="CDD" id="cd13401">
    <property type="entry name" value="Slt70-like"/>
    <property type="match status" value="1"/>
</dbReference>
<dbReference type="Pfam" id="PF01464">
    <property type="entry name" value="SLT"/>
    <property type="match status" value="1"/>
</dbReference>
<dbReference type="InterPro" id="IPR008939">
    <property type="entry name" value="Lytic_TGlycosylase_superhlx_U"/>
</dbReference>
<keyword evidence="7" id="KW-1185">Reference proteome</keyword>
<dbReference type="InterPro" id="IPR037061">
    <property type="entry name" value="Lytic_TGlycoase_superhlx_L_sf"/>
</dbReference>
<evidence type="ECO:0000259" key="5">
    <source>
        <dbReference type="Pfam" id="PF14718"/>
    </source>
</evidence>
<protein>
    <submittedName>
        <fullName evidence="6">Transglycosylase SLT domain-containing protein</fullName>
    </submittedName>
</protein>
<feature type="domain" description="Lytic transglycosylase superhelical linker" evidence="5">
    <location>
        <begin position="400"/>
        <end position="466"/>
    </location>
</feature>
<dbReference type="Gene3D" id="1.10.530.10">
    <property type="match status" value="1"/>
</dbReference>
<dbReference type="Proteomes" id="UP001596364">
    <property type="component" value="Unassembled WGS sequence"/>
</dbReference>
<name>A0ABW1XNI3_9ALTE</name>
<evidence type="ECO:0000256" key="3">
    <source>
        <dbReference type="SAM" id="SignalP"/>
    </source>
</evidence>
<dbReference type="EMBL" id="JBHSUS010000001">
    <property type="protein sequence ID" value="MFC6441351.1"/>
    <property type="molecule type" value="Genomic_DNA"/>
</dbReference>
<evidence type="ECO:0000256" key="2">
    <source>
        <dbReference type="ARBA" id="ARBA00022729"/>
    </source>
</evidence>
<gene>
    <name evidence="6" type="ORF">ACFP85_14455</name>
</gene>
<dbReference type="PANTHER" id="PTHR37423">
    <property type="entry name" value="SOLUBLE LYTIC MUREIN TRANSGLYCOSYLASE-RELATED"/>
    <property type="match status" value="1"/>
</dbReference>